<evidence type="ECO:0000256" key="2">
    <source>
        <dbReference type="ARBA" id="ARBA00022475"/>
    </source>
</evidence>
<feature type="transmembrane region" description="Helical" evidence="6">
    <location>
        <begin position="340"/>
        <end position="359"/>
    </location>
</feature>
<feature type="transmembrane region" description="Helical" evidence="6">
    <location>
        <begin position="208"/>
        <end position="229"/>
    </location>
</feature>
<reference evidence="7 8" key="1">
    <citation type="submission" date="2019-10" db="EMBL/GenBank/DDBJ databases">
        <title>Description of Paenibacillus terrestris sp. nov.</title>
        <authorList>
            <person name="Carlier A."/>
            <person name="Qi S."/>
        </authorList>
    </citation>
    <scope>NUCLEOTIDE SEQUENCE [LARGE SCALE GENOMIC DNA]</scope>
    <source>
        <strain evidence="7 8">LMG 31458</strain>
    </source>
</reference>
<evidence type="ECO:0000256" key="5">
    <source>
        <dbReference type="ARBA" id="ARBA00023136"/>
    </source>
</evidence>
<dbReference type="Proteomes" id="UP000616779">
    <property type="component" value="Unassembled WGS sequence"/>
</dbReference>
<dbReference type="Gene3D" id="1.20.1740.10">
    <property type="entry name" value="Amino acid/polyamine transporter I"/>
    <property type="match status" value="1"/>
</dbReference>
<feature type="transmembrane region" description="Helical" evidence="6">
    <location>
        <begin position="109"/>
        <end position="130"/>
    </location>
</feature>
<dbReference type="Pfam" id="PF13520">
    <property type="entry name" value="AA_permease_2"/>
    <property type="match status" value="1"/>
</dbReference>
<accession>A0ABX1Y483</accession>
<feature type="transmembrane region" description="Helical" evidence="6">
    <location>
        <begin position="66"/>
        <end position="89"/>
    </location>
</feature>
<feature type="transmembrane region" description="Helical" evidence="6">
    <location>
        <begin position="142"/>
        <end position="163"/>
    </location>
</feature>
<feature type="transmembrane region" description="Helical" evidence="6">
    <location>
        <begin position="429"/>
        <end position="449"/>
    </location>
</feature>
<dbReference type="PANTHER" id="PTHR42770:SF7">
    <property type="entry name" value="MEMBRANE PROTEIN"/>
    <property type="match status" value="1"/>
</dbReference>
<feature type="transmembrane region" description="Helical" evidence="6">
    <location>
        <begin position="37"/>
        <end position="60"/>
    </location>
</feature>
<dbReference type="EMBL" id="WHOA01000220">
    <property type="protein sequence ID" value="NOU75682.1"/>
    <property type="molecule type" value="Genomic_DNA"/>
</dbReference>
<keyword evidence="3 6" id="KW-0812">Transmembrane</keyword>
<dbReference type="InterPro" id="IPR002293">
    <property type="entry name" value="AA/rel_permease1"/>
</dbReference>
<dbReference type="PIRSF" id="PIRSF006060">
    <property type="entry name" value="AA_transporter"/>
    <property type="match status" value="1"/>
</dbReference>
<keyword evidence="4 6" id="KW-1133">Transmembrane helix</keyword>
<evidence type="ECO:0000313" key="7">
    <source>
        <dbReference type="EMBL" id="NOU75682.1"/>
    </source>
</evidence>
<organism evidence="7 8">
    <name type="scientific">Paenibacillus phytorum</name>
    <dbReference type="NCBI Taxonomy" id="2654977"/>
    <lineage>
        <taxon>Bacteria</taxon>
        <taxon>Bacillati</taxon>
        <taxon>Bacillota</taxon>
        <taxon>Bacilli</taxon>
        <taxon>Bacillales</taxon>
        <taxon>Paenibacillaceae</taxon>
        <taxon>Paenibacillus</taxon>
    </lineage>
</organism>
<keyword evidence="5 6" id="KW-0472">Membrane</keyword>
<dbReference type="PANTHER" id="PTHR42770">
    <property type="entry name" value="AMINO ACID TRANSPORTER-RELATED"/>
    <property type="match status" value="1"/>
</dbReference>
<feature type="transmembrane region" description="Helical" evidence="6">
    <location>
        <begin position="241"/>
        <end position="267"/>
    </location>
</feature>
<evidence type="ECO:0000256" key="1">
    <source>
        <dbReference type="ARBA" id="ARBA00004651"/>
    </source>
</evidence>
<feature type="transmembrane region" description="Helical" evidence="6">
    <location>
        <begin position="365"/>
        <end position="382"/>
    </location>
</feature>
<proteinExistence type="predicted"/>
<comment type="subcellular location">
    <subcellularLocation>
        <location evidence="1">Cell membrane</location>
        <topology evidence="1">Multi-pass membrane protein</topology>
    </subcellularLocation>
</comment>
<keyword evidence="8" id="KW-1185">Reference proteome</keyword>
<evidence type="ECO:0000313" key="8">
    <source>
        <dbReference type="Proteomes" id="UP000616779"/>
    </source>
</evidence>
<name>A0ABX1Y483_9BACL</name>
<evidence type="ECO:0000256" key="6">
    <source>
        <dbReference type="SAM" id="Phobius"/>
    </source>
</evidence>
<feature type="transmembrane region" description="Helical" evidence="6">
    <location>
        <begin position="170"/>
        <end position="188"/>
    </location>
</feature>
<evidence type="ECO:0000256" key="4">
    <source>
        <dbReference type="ARBA" id="ARBA00022989"/>
    </source>
</evidence>
<protein>
    <submittedName>
        <fullName evidence="7">Amino acid permease</fullName>
    </submittedName>
</protein>
<feature type="transmembrane region" description="Helical" evidence="6">
    <location>
        <begin position="403"/>
        <end position="423"/>
    </location>
</feature>
<gene>
    <name evidence="7" type="ORF">GC098_30640</name>
</gene>
<evidence type="ECO:0000256" key="3">
    <source>
        <dbReference type="ARBA" id="ARBA00022692"/>
    </source>
</evidence>
<feature type="transmembrane region" description="Helical" evidence="6">
    <location>
        <begin position="287"/>
        <end position="311"/>
    </location>
</feature>
<comment type="caution">
    <text evidence="7">The sequence shown here is derived from an EMBL/GenBank/DDBJ whole genome shotgun (WGS) entry which is preliminary data.</text>
</comment>
<dbReference type="InterPro" id="IPR050367">
    <property type="entry name" value="APC_superfamily"/>
</dbReference>
<keyword evidence="2" id="KW-1003">Cell membrane</keyword>
<sequence length="472" mass="50712">MKKMSVYIYEWSLEGGLLNMVNEDGKLKKVLGLRDSIGIALGQIIGAGIMSITGIAISLTGTGVPLAFVLSSVFMLIITIPLAVLGSVLPTTGGMYTYTSRLLSPNAGFVYLILFTFGHLTIAVYAISFAQYLQGIMPGTPIMLVAFIVLTFFYLINLFGIMFMSSLGKVLVAIKLLSLLVFIVWGISEVDYSVFHPAEIFPQGIGSFLTAVGITSFASGGAYAVVELGGEMKRPQRDIPLTIFISSGIVALLYIGIGIVATGVLPISEVAGESLSDVARTILPNPLFLFFIIGGAMFALASTLNVTFSWVTRGLLVACRDGWLPASFGAVNRRYGTPHWLLTFYYLLGVIPIVTGVSLTTISQLGVGILLLSSIFPVLSAIQLPRKYPELYRKAPFTMKPSLLYTIVIVAVGLLTFQGYLLLSRLSAPLIVGNIVLVAVSIVYVMIVGKRRINKHASNAAASVSRDIKLLQ</sequence>